<feature type="signal peptide" evidence="1">
    <location>
        <begin position="1"/>
        <end position="23"/>
    </location>
</feature>
<evidence type="ECO:0000313" key="2">
    <source>
        <dbReference type="EMBL" id="UPH34145.1"/>
    </source>
</evidence>
<name>A0A8U0LTM2_RHYMT</name>
<reference evidence="2" key="1">
    <citation type="submission" date="2020-11" db="EMBL/GenBank/DDBJ databases">
        <authorList>
            <person name="Robinson S.D."/>
        </authorList>
    </citation>
    <scope>NUCLEOTIDE SEQUENCE</scope>
    <source>
        <tissue evidence="2">Venom apparatus</tissue>
    </source>
</reference>
<organism evidence="2">
    <name type="scientific">Rhytidoponera metallica</name>
    <name type="common">Australian green-headed ant</name>
    <name type="synonym">Ponera metallica</name>
    <dbReference type="NCBI Taxonomy" id="148364"/>
    <lineage>
        <taxon>Eukaryota</taxon>
        <taxon>Metazoa</taxon>
        <taxon>Ecdysozoa</taxon>
        <taxon>Arthropoda</taxon>
        <taxon>Hexapoda</taxon>
        <taxon>Insecta</taxon>
        <taxon>Pterygota</taxon>
        <taxon>Neoptera</taxon>
        <taxon>Endopterygota</taxon>
        <taxon>Hymenoptera</taxon>
        <taxon>Apocrita</taxon>
        <taxon>Aculeata</taxon>
        <taxon>Formicoidea</taxon>
        <taxon>Formicidae</taxon>
        <taxon>Ectatomminae</taxon>
        <taxon>Ectatommini</taxon>
        <taxon>Rhytidoponera</taxon>
    </lineage>
</organism>
<accession>A0A8U0LTM2</accession>
<sequence length="43" mass="4643">MKTMMLTISIAMLMMTMASLVLTRPDALDPKAIATLQGQSMGK</sequence>
<feature type="chain" id="PRO_5035890185" evidence="1">
    <location>
        <begin position="24"/>
        <end position="43"/>
    </location>
</feature>
<evidence type="ECO:0000256" key="1">
    <source>
        <dbReference type="SAM" id="SignalP"/>
    </source>
</evidence>
<dbReference type="AlphaFoldDB" id="A0A8U0LTM2"/>
<proteinExistence type="evidence at transcript level"/>
<protein>
    <submittedName>
        <fullName evidence="2">Venom peptide ECTX1-Rm57c</fullName>
    </submittedName>
</protein>
<keyword evidence="1" id="KW-0732">Signal</keyword>
<dbReference type="EMBL" id="MW317112">
    <property type="protein sequence ID" value="UPH34145.1"/>
    <property type="molecule type" value="mRNA"/>
</dbReference>